<dbReference type="RefSeq" id="WP_066668250.1">
    <property type="nucleotide sequence ID" value="NZ_LYVF01000158.1"/>
</dbReference>
<reference evidence="14 15" key="1">
    <citation type="submission" date="2016-04" db="EMBL/GenBank/DDBJ databases">
        <authorList>
            <person name="Evans L.H."/>
            <person name="Alamgir A."/>
            <person name="Owens N."/>
            <person name="Weber N.D."/>
            <person name="Virtaneva K."/>
            <person name="Barbian K."/>
            <person name="Babar A."/>
            <person name="Rosenke K."/>
        </authorList>
    </citation>
    <scope>NUCLEOTIDE SEQUENCE [LARGE SCALE GENOMIC DNA]</scope>
    <source>
        <strain evidence="14 15">LMa1</strain>
    </source>
</reference>
<evidence type="ECO:0000256" key="11">
    <source>
        <dbReference type="SAM" id="MobiDB-lite"/>
    </source>
</evidence>
<keyword evidence="9 12" id="KW-1133">Transmembrane helix</keyword>
<feature type="transmembrane region" description="Helical" evidence="12">
    <location>
        <begin position="1494"/>
        <end position="1513"/>
    </location>
</feature>
<dbReference type="PROSITE" id="PS00154">
    <property type="entry name" value="ATPASE_E1_E2"/>
    <property type="match status" value="1"/>
</dbReference>
<dbReference type="InterPro" id="IPR023214">
    <property type="entry name" value="HAD_sf"/>
</dbReference>
<dbReference type="SUPFAM" id="SSF81653">
    <property type="entry name" value="Calcium ATPase, transduction domain A"/>
    <property type="match status" value="1"/>
</dbReference>
<dbReference type="Pfam" id="PF00122">
    <property type="entry name" value="E1-E2_ATPase"/>
    <property type="match status" value="1"/>
</dbReference>
<evidence type="ECO:0000256" key="8">
    <source>
        <dbReference type="ARBA" id="ARBA00022967"/>
    </source>
</evidence>
<dbReference type="FunFam" id="2.70.150.10:FF:000160">
    <property type="entry name" value="Sarcoplasmic/endoplasmic reticulum calcium ATPase 1"/>
    <property type="match status" value="1"/>
</dbReference>
<evidence type="ECO:0000256" key="12">
    <source>
        <dbReference type="SAM" id="Phobius"/>
    </source>
</evidence>
<dbReference type="SFLD" id="SFLDS00003">
    <property type="entry name" value="Haloacid_Dehalogenase"/>
    <property type="match status" value="1"/>
</dbReference>
<evidence type="ECO:0000259" key="13">
    <source>
        <dbReference type="SMART" id="SM00831"/>
    </source>
</evidence>
<dbReference type="PRINTS" id="PR00119">
    <property type="entry name" value="CATATPASE"/>
</dbReference>
<keyword evidence="3" id="KW-0597">Phosphoprotein</keyword>
<dbReference type="InterPro" id="IPR036412">
    <property type="entry name" value="HAD-like_sf"/>
</dbReference>
<evidence type="ECO:0000256" key="1">
    <source>
        <dbReference type="ARBA" id="ARBA00004127"/>
    </source>
</evidence>
<dbReference type="SUPFAM" id="SSF56784">
    <property type="entry name" value="HAD-like"/>
    <property type="match status" value="1"/>
</dbReference>
<evidence type="ECO:0000256" key="4">
    <source>
        <dbReference type="ARBA" id="ARBA00022692"/>
    </source>
</evidence>
<dbReference type="SUPFAM" id="SSF81660">
    <property type="entry name" value="Metal cation-transporting ATPase, ATP-binding domain N"/>
    <property type="match status" value="2"/>
</dbReference>
<dbReference type="GO" id="GO:0016020">
    <property type="term" value="C:membrane"/>
    <property type="evidence" value="ECO:0007669"/>
    <property type="project" value="InterPro"/>
</dbReference>
<keyword evidence="4 12" id="KW-0812">Transmembrane</keyword>
<feature type="transmembrane region" description="Helical" evidence="12">
    <location>
        <begin position="973"/>
        <end position="991"/>
    </location>
</feature>
<dbReference type="Gene3D" id="1.20.1110.10">
    <property type="entry name" value="Calcium-transporting ATPase, transmembrane domain"/>
    <property type="match status" value="1"/>
</dbReference>
<evidence type="ECO:0000313" key="15">
    <source>
        <dbReference type="Proteomes" id="UP000078532"/>
    </source>
</evidence>
<dbReference type="GO" id="GO:0012505">
    <property type="term" value="C:endomembrane system"/>
    <property type="evidence" value="ECO:0007669"/>
    <property type="project" value="UniProtKB-SubCell"/>
</dbReference>
<sequence length="1636" mass="172575">MAKKNPSSWEIVHYLPGRVRIAVPGVKRNRQLLEQVAAGLSRLAEVREVRGNAASGRILVTFAFPDASDPYAGLKSLQNILTGLDTLVNFSETPAGGAIHVPAGGRAAGNMPARLTEPEDLPLRRQFFNVVLSGAVLAVIGVKHLFRGPSRLSRSPLLFHLTAVAALVSGYPVLKSGLHHLSVRRRMNFDFLLGAAGLGTMLLRESVPGLLVLWLVNLNALLQSLVLSHSLSLARRECLAPGLTEKQAQTLSGHLAGPGSASTDNGESAGGGQEVSGGMTRTFSAGGTPGGKESAAAAYGAGSRDVATRYGDRMLPVALGFSALAGLLGRDLNRSLAMLLAASPGPAGLAGRTARAAGLVTAGREGIRVIHPPALSLLPAVNVLILAESWVKLPLLVNHFYTLPGYERPAVQRAAADLLAAAGHPLSAAGGRGSSFMLDAPRMAVQVLEAGNDGLTGTVNGMTVSVGSAGYLRARGVDPAWGLLKARRFASLGATPFFIALNDRLAAVMGVTHRIGADTAGMLEGLRARGIERLILFAGEHEGVYRAAAAELGLECWSGLTVAEGVEKIISLKRQGLVVAVAAAGEGEETLLAAADLGLTGLQAPWPVREAAAVMLPPDALPRLFSLGRAIEQRERQNLHLVAGMNALGLVLGSTGRLLPVAATIFNNLISVAVTLNSYRLFFPGRARAPKPAGEPAGGGVRPALVPVAAGRADAAPVVIPAQGNTAIHNGNWSQLDVAAVLEHLQTDAGRGLTAAEAARRLAACGPNRLEAAPAPGLLARFIVQMKDFLVQALLGSSIVCLFAGEFFDALAIMVIILLNGMLGAVQEHKAEGAMEALKEMTIPVARVLRDGQWQQIASPDLVPGDVIMLEAGDGVPADARLLEINELQVMEAALTGESCPVPKDTCAPLDCVSLLDCQNMIFMGTVVTRGRCRAVIVTTGMLTELGQIADLLAHYEHERTPLQNNLADVGKIVLKSSLAVSALVIAAGIWRGGGMLQMFLTGISLAVAAIPEGLPAIVTVALASGVRRMARSHAVVRRLPAVENLGSATLICTDKTGTLTRNEQAVRLVYCADGGWWRASGPGYDPEGGGFEATDDGKRENLVFVLMAASLCSNARLIKTGASGREWQVDGDPTEGALLAAAGRAGIKRDELEKSFTRLREIPFDSERCRMTVVCRNPAGEKISFVKGAPDVILKLCRHYQGEQAPAAMDELARRRFLKANENLTAAALRVLAVAYRPMPVDDAPADEELIFLGLIGMQDPPRPEVRPAIAACHRAGIKVVMITGDHRNTALAIGRELGLIEDAGQVLTGAELEQMDDRQLQAALESVRVFARVLPRHKLRLVRLFKQRGELVAMIGDGVNDAPAVKEADIGVAMGISGTEVTKQASQLILTDDNFTTVVGAVEQGRGICANVRRSVRYLLATNVGEVLLMFFTVMAGLPLPLLPIQLLWLNLLGDGLPAVALSVDPPDPAVMEQPPRNFKAGLFDSRYVSRIISRGLAIGVTSLGAYWWGLRQGNLMRARTLALAAITTSQLVHALDCRRDGTENVKTANRFLDGAVGLSGALLLSAVYLPLGRRIFKTFPLSVTDWGTVFGSALCTNALDYLSRPVISGLLPPGPPISSNQEANTRQNNNGGE</sequence>
<evidence type="ECO:0000256" key="2">
    <source>
        <dbReference type="ARBA" id="ARBA00005675"/>
    </source>
</evidence>
<dbReference type="InterPro" id="IPR059000">
    <property type="entry name" value="ATPase_P-type_domA"/>
</dbReference>
<dbReference type="OrthoDB" id="9760364at2"/>
<dbReference type="STRING" id="1838280.A6M21_10265"/>
<gene>
    <name evidence="14" type="ORF">A6M21_10265</name>
</gene>
<feature type="transmembrane region" description="Helical" evidence="12">
    <location>
        <begin position="1554"/>
        <end position="1574"/>
    </location>
</feature>
<dbReference type="SUPFAM" id="SSF81665">
    <property type="entry name" value="Calcium ATPase, transmembrane domain M"/>
    <property type="match status" value="1"/>
</dbReference>
<dbReference type="Proteomes" id="UP000078532">
    <property type="component" value="Unassembled WGS sequence"/>
</dbReference>
<accession>A0A1B7LER6</accession>
<evidence type="ECO:0000256" key="10">
    <source>
        <dbReference type="ARBA" id="ARBA00023136"/>
    </source>
</evidence>
<feature type="transmembrane region" description="Helical" evidence="12">
    <location>
        <begin position="1429"/>
        <end position="1451"/>
    </location>
</feature>
<dbReference type="PRINTS" id="PR00120">
    <property type="entry name" value="HATPASE"/>
</dbReference>
<dbReference type="Gene3D" id="2.70.150.10">
    <property type="entry name" value="Calcium-transporting ATPase, cytoplasmic transduction domain A"/>
    <property type="match status" value="1"/>
</dbReference>
<dbReference type="NCBIfam" id="TIGR01494">
    <property type="entry name" value="ATPase_P-type"/>
    <property type="match status" value="3"/>
</dbReference>
<comment type="subcellular location">
    <subcellularLocation>
        <location evidence="1">Endomembrane system</location>
        <topology evidence="1">Multi-pass membrane protein</topology>
    </subcellularLocation>
</comment>
<evidence type="ECO:0000256" key="5">
    <source>
        <dbReference type="ARBA" id="ARBA00022741"/>
    </source>
</evidence>
<evidence type="ECO:0000256" key="6">
    <source>
        <dbReference type="ARBA" id="ARBA00022840"/>
    </source>
</evidence>
<dbReference type="InterPro" id="IPR023299">
    <property type="entry name" value="ATPase_P-typ_cyto_dom_N"/>
</dbReference>
<feature type="transmembrane region" description="Helical" evidence="12">
    <location>
        <begin position="997"/>
        <end position="1024"/>
    </location>
</feature>
<dbReference type="InterPro" id="IPR018303">
    <property type="entry name" value="ATPase_P-typ_P_site"/>
</dbReference>
<dbReference type="FunFam" id="3.40.50.1000:FF:000028">
    <property type="entry name" value="Calcium-transporting P-type ATPase, putative"/>
    <property type="match status" value="1"/>
</dbReference>
<dbReference type="InterPro" id="IPR001757">
    <property type="entry name" value="P_typ_ATPase"/>
</dbReference>
<dbReference type="SFLD" id="SFLDG00002">
    <property type="entry name" value="C1.7:_P-type_atpase_like"/>
    <property type="match status" value="1"/>
</dbReference>
<dbReference type="Gene3D" id="3.40.1110.10">
    <property type="entry name" value="Calcium-transporting ATPase, cytoplasmic domain N"/>
    <property type="match status" value="2"/>
</dbReference>
<keyword evidence="5" id="KW-0547">Nucleotide-binding</keyword>
<dbReference type="SMART" id="SM00831">
    <property type="entry name" value="Cation_ATPase_N"/>
    <property type="match status" value="1"/>
</dbReference>
<comment type="caution">
    <text evidence="14">The sequence shown here is derived from an EMBL/GenBank/DDBJ whole genome shotgun (WGS) entry which is preliminary data.</text>
</comment>
<evidence type="ECO:0000313" key="14">
    <source>
        <dbReference type="EMBL" id="OAT81774.1"/>
    </source>
</evidence>
<organism evidence="14 15">
    <name type="scientific">Desulfotomaculum copahuensis</name>
    <dbReference type="NCBI Taxonomy" id="1838280"/>
    <lineage>
        <taxon>Bacteria</taxon>
        <taxon>Bacillati</taxon>
        <taxon>Bacillota</taxon>
        <taxon>Clostridia</taxon>
        <taxon>Eubacteriales</taxon>
        <taxon>Desulfotomaculaceae</taxon>
        <taxon>Desulfotomaculum</taxon>
    </lineage>
</organism>
<dbReference type="SFLD" id="SFLDF00027">
    <property type="entry name" value="p-type_atpase"/>
    <property type="match status" value="1"/>
</dbReference>
<dbReference type="InterPro" id="IPR004014">
    <property type="entry name" value="ATPase_P-typ_cation-transptr_N"/>
</dbReference>
<name>A0A1B7LER6_9FIRM</name>
<comment type="similarity">
    <text evidence="2">Belongs to the cation transport ATPase (P-type) (TC 3.A.3) family. Type IIA subfamily.</text>
</comment>
<dbReference type="InterPro" id="IPR008250">
    <property type="entry name" value="ATPase_P-typ_transduc_dom_A_sf"/>
</dbReference>
<keyword evidence="10 12" id="KW-0472">Membrane</keyword>
<evidence type="ECO:0000256" key="3">
    <source>
        <dbReference type="ARBA" id="ARBA00022553"/>
    </source>
</evidence>
<feature type="transmembrane region" description="Helical" evidence="12">
    <location>
        <begin position="127"/>
        <end position="145"/>
    </location>
</feature>
<proteinExistence type="inferred from homology"/>
<dbReference type="Pfam" id="PF13246">
    <property type="entry name" value="Cation_ATPase"/>
    <property type="match status" value="1"/>
</dbReference>
<feature type="transmembrane region" description="Helical" evidence="12">
    <location>
        <begin position="157"/>
        <end position="174"/>
    </location>
</feature>
<dbReference type="Pfam" id="PF00689">
    <property type="entry name" value="Cation_ATPase_C"/>
    <property type="match status" value="1"/>
</dbReference>
<protein>
    <recommendedName>
        <fullName evidence="13">Cation-transporting P-type ATPase N-terminal domain-containing protein</fullName>
    </recommendedName>
</protein>
<keyword evidence="8" id="KW-1278">Translocase</keyword>
<dbReference type="Gene3D" id="3.40.50.1000">
    <property type="entry name" value="HAD superfamily/HAD-like"/>
    <property type="match status" value="2"/>
</dbReference>
<evidence type="ECO:0000256" key="9">
    <source>
        <dbReference type="ARBA" id="ARBA00022989"/>
    </source>
</evidence>
<dbReference type="EMBL" id="LYVF01000158">
    <property type="protein sequence ID" value="OAT81774.1"/>
    <property type="molecule type" value="Genomic_DNA"/>
</dbReference>
<feature type="domain" description="Cation-transporting P-type ATPase N-terminal" evidence="13">
    <location>
        <begin position="732"/>
        <end position="806"/>
    </location>
</feature>
<feature type="region of interest" description="Disordered" evidence="11">
    <location>
        <begin position="253"/>
        <end position="289"/>
    </location>
</feature>
<keyword evidence="6" id="KW-0067">ATP-binding</keyword>
<dbReference type="PANTHER" id="PTHR42861">
    <property type="entry name" value="CALCIUM-TRANSPORTING ATPASE"/>
    <property type="match status" value="1"/>
</dbReference>
<dbReference type="InterPro" id="IPR006068">
    <property type="entry name" value="ATPase_P-typ_cation-transptr_C"/>
</dbReference>
<feature type="transmembrane region" description="Helical" evidence="12">
    <location>
        <begin position="186"/>
        <end position="203"/>
    </location>
</feature>
<dbReference type="InterPro" id="IPR044492">
    <property type="entry name" value="P_typ_ATPase_HD_dom"/>
</dbReference>
<keyword evidence="7" id="KW-0460">Magnesium</keyword>
<dbReference type="InterPro" id="IPR023298">
    <property type="entry name" value="ATPase_P-typ_TM_dom_sf"/>
</dbReference>
<feature type="compositionally biased region" description="Polar residues" evidence="11">
    <location>
        <begin position="1623"/>
        <end position="1636"/>
    </location>
</feature>
<feature type="region of interest" description="Disordered" evidence="11">
    <location>
        <begin position="1616"/>
        <end position="1636"/>
    </location>
</feature>
<dbReference type="Pfam" id="PF00690">
    <property type="entry name" value="Cation_ATPase_N"/>
    <property type="match status" value="1"/>
</dbReference>
<evidence type="ECO:0000256" key="7">
    <source>
        <dbReference type="ARBA" id="ARBA00022842"/>
    </source>
</evidence>
<keyword evidence="15" id="KW-1185">Reference proteome</keyword>
<dbReference type="GO" id="GO:0016887">
    <property type="term" value="F:ATP hydrolysis activity"/>
    <property type="evidence" value="ECO:0007669"/>
    <property type="project" value="InterPro"/>
</dbReference>
<dbReference type="GO" id="GO:0005524">
    <property type="term" value="F:ATP binding"/>
    <property type="evidence" value="ECO:0007669"/>
    <property type="project" value="UniProtKB-KW"/>
</dbReference>